<gene>
    <name evidence="11" type="ORF">MNB_SM-6-778</name>
</gene>
<keyword evidence="3" id="KW-0813">Transport</keyword>
<dbReference type="GO" id="GO:0015986">
    <property type="term" value="P:proton motive force-driven ATP synthesis"/>
    <property type="evidence" value="ECO:0007669"/>
    <property type="project" value="InterPro"/>
</dbReference>
<evidence type="ECO:0000256" key="4">
    <source>
        <dbReference type="ARBA" id="ARBA00022547"/>
    </source>
</evidence>
<dbReference type="PANTHER" id="PTHR33445">
    <property type="entry name" value="ATP SYNTHASE SUBUNIT B', CHLOROPLASTIC"/>
    <property type="match status" value="1"/>
</dbReference>
<dbReference type="HAMAP" id="MF_01398">
    <property type="entry name" value="ATP_synth_b_bprime"/>
    <property type="match status" value="1"/>
</dbReference>
<keyword evidence="5" id="KW-0812">Transmembrane</keyword>
<evidence type="ECO:0000256" key="9">
    <source>
        <dbReference type="ARBA" id="ARBA00023136"/>
    </source>
</evidence>
<evidence type="ECO:0000256" key="7">
    <source>
        <dbReference type="ARBA" id="ARBA00022989"/>
    </source>
</evidence>
<keyword evidence="4" id="KW-0138">CF(0)</keyword>
<dbReference type="InterPro" id="IPR002146">
    <property type="entry name" value="ATP_synth_b/b'su_bac/chlpt"/>
</dbReference>
<comment type="function">
    <text evidence="10">F(1)F(0) ATP synthase produces ATP from ADP in the presence of a proton or sodium gradient. F-type ATPases consist of two structural domains, F(1) containing the extramembraneous catalytic core and F(0) containing the membrane proton channel, linked together by a central stalk and a peripheral stalk. During catalysis, ATP synthesis in the catalytic domain of F(1) is coupled via a rotary mechanism of the central stalk subunits to proton translocation.</text>
</comment>
<sequence length="170" mass="19033">MSRILVLLLMISTYALASEVGQGGTDIVQRTVNFLLFAGLIWYLVAEPVKNFFAARSQGIADELKKVQEKLDESVTLKKDALAKISEAEKFAEELTANAKKENKILNDSIMQQCEAELETLIKQHAAKKEFEQRNMVREVVETIVAETLEQSSDIFAREAMANVILKKVA</sequence>
<protein>
    <submittedName>
        <fullName evidence="11">ATP synthase F0 sector subunit b</fullName>
    </submittedName>
</protein>
<dbReference type="CDD" id="cd06503">
    <property type="entry name" value="ATP-synt_Fo_b"/>
    <property type="match status" value="1"/>
</dbReference>
<dbReference type="EMBL" id="FPHK01000145">
    <property type="protein sequence ID" value="SFV70326.1"/>
    <property type="molecule type" value="Genomic_DNA"/>
</dbReference>
<evidence type="ECO:0000256" key="10">
    <source>
        <dbReference type="ARBA" id="ARBA00025198"/>
    </source>
</evidence>
<name>A0A1W1CWX4_9ZZZZ</name>
<accession>A0A1W1CWX4</accession>
<comment type="similarity">
    <text evidence="2">Belongs to the ATPase B chain family.</text>
</comment>
<keyword evidence="7" id="KW-1133">Transmembrane helix</keyword>
<organism evidence="11">
    <name type="scientific">hydrothermal vent metagenome</name>
    <dbReference type="NCBI Taxonomy" id="652676"/>
    <lineage>
        <taxon>unclassified sequences</taxon>
        <taxon>metagenomes</taxon>
        <taxon>ecological metagenomes</taxon>
    </lineage>
</organism>
<dbReference type="GO" id="GO:0045259">
    <property type="term" value="C:proton-transporting ATP synthase complex"/>
    <property type="evidence" value="ECO:0007669"/>
    <property type="project" value="UniProtKB-KW"/>
</dbReference>
<dbReference type="Pfam" id="PF00430">
    <property type="entry name" value="ATP-synt_B"/>
    <property type="match status" value="1"/>
</dbReference>
<comment type="subcellular location">
    <subcellularLocation>
        <location evidence="1">Membrane</location>
        <topology evidence="1">Single-pass membrane protein</topology>
    </subcellularLocation>
</comment>
<evidence type="ECO:0000256" key="1">
    <source>
        <dbReference type="ARBA" id="ARBA00004167"/>
    </source>
</evidence>
<evidence type="ECO:0000256" key="3">
    <source>
        <dbReference type="ARBA" id="ARBA00022448"/>
    </source>
</evidence>
<evidence type="ECO:0000256" key="6">
    <source>
        <dbReference type="ARBA" id="ARBA00022781"/>
    </source>
</evidence>
<evidence type="ECO:0000256" key="5">
    <source>
        <dbReference type="ARBA" id="ARBA00022692"/>
    </source>
</evidence>
<dbReference type="InterPro" id="IPR050059">
    <property type="entry name" value="ATP_synthase_B_chain"/>
</dbReference>
<reference evidence="11" key="1">
    <citation type="submission" date="2016-10" db="EMBL/GenBank/DDBJ databases">
        <authorList>
            <person name="de Groot N.N."/>
        </authorList>
    </citation>
    <scope>NUCLEOTIDE SEQUENCE</scope>
</reference>
<evidence type="ECO:0000256" key="2">
    <source>
        <dbReference type="ARBA" id="ARBA00005513"/>
    </source>
</evidence>
<keyword evidence="9" id="KW-0472">Membrane</keyword>
<dbReference type="PANTHER" id="PTHR33445:SF2">
    <property type="entry name" value="ATP SYNTHASE SUBUNIT B', CHLOROPLASTIC"/>
    <property type="match status" value="1"/>
</dbReference>
<dbReference type="GO" id="GO:0046961">
    <property type="term" value="F:proton-transporting ATPase activity, rotational mechanism"/>
    <property type="evidence" value="ECO:0007669"/>
    <property type="project" value="TreeGrafter"/>
</dbReference>
<evidence type="ECO:0000256" key="8">
    <source>
        <dbReference type="ARBA" id="ARBA00023065"/>
    </source>
</evidence>
<dbReference type="AlphaFoldDB" id="A0A1W1CWX4"/>
<keyword evidence="8" id="KW-0406">Ion transport</keyword>
<proteinExistence type="inferred from homology"/>
<dbReference type="NCBIfam" id="NF006292">
    <property type="entry name" value="PRK08475.1"/>
    <property type="match status" value="1"/>
</dbReference>
<keyword evidence="6" id="KW-0375">Hydrogen ion transport</keyword>
<evidence type="ECO:0000313" key="11">
    <source>
        <dbReference type="EMBL" id="SFV70326.1"/>
    </source>
</evidence>